<sequence length="301" mass="32445">MSRRKQYRALIEQRAGHILPGVYDALSARIAEDQGYGMIGGGGFATIGSLLGGPDIGQSNMRDYAEHYGRICAAVNVPVSVDADTGFGDVHNVIEMVRAFEAAGVSGIMISDQTFPNRCGYLPGKAVVPIEEMLAKLKAALAARRDPDLVIIARTDVYAGHGLEEALYRCRLFMEAGADMAKPQGVDRPGEIRRVMAEVPGPFAATLSQAARTRFTDISDLRALGVATISLPSIALFAAARGVRDVLERLAQAQSVTAIEADVIGLDEYNHIVGLERRLAEEAAWRDEARRMLNKHPATAQ</sequence>
<organism evidence="1 2">
    <name type="scientific">Aquamicrobium terrae</name>
    <dbReference type="NCBI Taxonomy" id="1324945"/>
    <lineage>
        <taxon>Bacteria</taxon>
        <taxon>Pseudomonadati</taxon>
        <taxon>Pseudomonadota</taxon>
        <taxon>Alphaproteobacteria</taxon>
        <taxon>Hyphomicrobiales</taxon>
        <taxon>Phyllobacteriaceae</taxon>
        <taxon>Aquamicrobium</taxon>
    </lineage>
</organism>
<dbReference type="Proteomes" id="UP001549076">
    <property type="component" value="Unassembled WGS sequence"/>
</dbReference>
<keyword evidence="1" id="KW-0456">Lyase</keyword>
<dbReference type="RefSeq" id="WP_354199294.1">
    <property type="nucleotide sequence ID" value="NZ_JBEPML010000025.1"/>
</dbReference>
<dbReference type="Pfam" id="PF13714">
    <property type="entry name" value="PEP_mutase"/>
    <property type="match status" value="1"/>
</dbReference>
<evidence type="ECO:0000313" key="1">
    <source>
        <dbReference type="EMBL" id="MET3794484.1"/>
    </source>
</evidence>
<dbReference type="CDD" id="cd00377">
    <property type="entry name" value="ICL_PEPM"/>
    <property type="match status" value="1"/>
</dbReference>
<accession>A0ABV2N6N3</accession>
<dbReference type="GO" id="GO:0046421">
    <property type="term" value="F:methylisocitrate lyase activity"/>
    <property type="evidence" value="ECO:0007669"/>
    <property type="project" value="UniProtKB-EC"/>
</dbReference>
<dbReference type="SUPFAM" id="SSF51621">
    <property type="entry name" value="Phosphoenolpyruvate/pyruvate domain"/>
    <property type="match status" value="1"/>
</dbReference>
<dbReference type="Gene3D" id="3.20.20.60">
    <property type="entry name" value="Phosphoenolpyruvate-binding domains"/>
    <property type="match status" value="1"/>
</dbReference>
<name>A0ABV2N6N3_9HYPH</name>
<keyword evidence="2" id="KW-1185">Reference proteome</keyword>
<protein>
    <submittedName>
        <fullName evidence="1">Methylisocitrate lyase</fullName>
        <ecNumber evidence="1">4.1.3.30</ecNumber>
    </submittedName>
</protein>
<proteinExistence type="predicted"/>
<dbReference type="PANTHER" id="PTHR42905">
    <property type="entry name" value="PHOSPHOENOLPYRUVATE CARBOXYLASE"/>
    <property type="match status" value="1"/>
</dbReference>
<dbReference type="EMBL" id="JBEPML010000025">
    <property type="protein sequence ID" value="MET3794484.1"/>
    <property type="molecule type" value="Genomic_DNA"/>
</dbReference>
<dbReference type="InterPro" id="IPR015813">
    <property type="entry name" value="Pyrv/PenolPyrv_kinase-like_dom"/>
</dbReference>
<evidence type="ECO:0000313" key="2">
    <source>
        <dbReference type="Proteomes" id="UP001549076"/>
    </source>
</evidence>
<comment type="caution">
    <text evidence="1">The sequence shown here is derived from an EMBL/GenBank/DDBJ whole genome shotgun (WGS) entry which is preliminary data.</text>
</comment>
<dbReference type="EC" id="4.1.3.30" evidence="1"/>
<dbReference type="PANTHER" id="PTHR42905:SF5">
    <property type="entry name" value="CARBOXYVINYL-CARBOXYPHOSPHONATE PHOSPHORYLMUTASE, CHLOROPLASTIC"/>
    <property type="match status" value="1"/>
</dbReference>
<gene>
    <name evidence="1" type="ORF">ABID37_004724</name>
</gene>
<reference evidence="1 2" key="1">
    <citation type="submission" date="2024-06" db="EMBL/GenBank/DDBJ databases">
        <title>Genomic Encyclopedia of Type Strains, Phase IV (KMG-IV): sequencing the most valuable type-strain genomes for metagenomic binning, comparative biology and taxonomic classification.</title>
        <authorList>
            <person name="Goeker M."/>
        </authorList>
    </citation>
    <scope>NUCLEOTIDE SEQUENCE [LARGE SCALE GENOMIC DNA]</scope>
    <source>
        <strain evidence="1 2">DSM 27865</strain>
    </source>
</reference>
<dbReference type="InterPro" id="IPR039556">
    <property type="entry name" value="ICL/PEPM"/>
</dbReference>
<dbReference type="InterPro" id="IPR040442">
    <property type="entry name" value="Pyrv_kinase-like_dom_sf"/>
</dbReference>